<dbReference type="SUPFAM" id="SSF50998">
    <property type="entry name" value="Quinoprotein alcohol dehydrogenase-like"/>
    <property type="match status" value="1"/>
</dbReference>
<evidence type="ECO:0000256" key="4">
    <source>
        <dbReference type="ARBA" id="ARBA00023015"/>
    </source>
</evidence>
<keyword evidence="2 7" id="KW-0853">WD repeat</keyword>
<dbReference type="InterPro" id="IPR005158">
    <property type="entry name" value="BTAD"/>
</dbReference>
<dbReference type="Pfam" id="PF00486">
    <property type="entry name" value="Trans_reg_C"/>
    <property type="match status" value="1"/>
</dbReference>
<dbReference type="RefSeq" id="WP_075128290.1">
    <property type="nucleotide sequence ID" value="NZ_MSIE01000049.1"/>
</dbReference>
<proteinExistence type="inferred from homology"/>
<dbReference type="GO" id="GO:0003677">
    <property type="term" value="F:DNA binding"/>
    <property type="evidence" value="ECO:0007669"/>
    <property type="project" value="UniProtKB-UniRule"/>
</dbReference>
<evidence type="ECO:0000256" key="3">
    <source>
        <dbReference type="ARBA" id="ARBA00022737"/>
    </source>
</evidence>
<feature type="repeat" description="WD" evidence="7">
    <location>
        <begin position="998"/>
        <end position="1039"/>
    </location>
</feature>
<dbReference type="SMART" id="SM00862">
    <property type="entry name" value="Trans_reg_C"/>
    <property type="match status" value="1"/>
</dbReference>
<dbReference type="InterPro" id="IPR049052">
    <property type="entry name" value="nSTAND1"/>
</dbReference>
<dbReference type="InterPro" id="IPR015943">
    <property type="entry name" value="WD40/YVTN_repeat-like_dom_sf"/>
</dbReference>
<dbReference type="Pfam" id="PF00400">
    <property type="entry name" value="WD40"/>
    <property type="match status" value="2"/>
</dbReference>
<dbReference type="Gene3D" id="1.10.10.10">
    <property type="entry name" value="Winged helix-like DNA-binding domain superfamily/Winged helix DNA-binding domain"/>
    <property type="match status" value="1"/>
</dbReference>
<dbReference type="Pfam" id="PF20703">
    <property type="entry name" value="nSTAND1"/>
    <property type="match status" value="1"/>
</dbReference>
<dbReference type="InterPro" id="IPR001680">
    <property type="entry name" value="WD40_rpt"/>
</dbReference>
<dbReference type="SMART" id="SM00320">
    <property type="entry name" value="WD40"/>
    <property type="match status" value="5"/>
</dbReference>
<evidence type="ECO:0000256" key="2">
    <source>
        <dbReference type="ARBA" id="ARBA00022574"/>
    </source>
</evidence>
<protein>
    <recommendedName>
        <fullName evidence="9">OmpR/PhoB-type domain-containing protein</fullName>
    </recommendedName>
</protein>
<dbReference type="InterPro" id="IPR019775">
    <property type="entry name" value="WD40_repeat_CS"/>
</dbReference>
<feature type="domain" description="OmpR/PhoB-type" evidence="9">
    <location>
        <begin position="1"/>
        <end position="90"/>
    </location>
</feature>
<dbReference type="STRING" id="1912961.BU204_25540"/>
<feature type="DNA-binding region" description="OmpR/PhoB-type" evidence="8">
    <location>
        <begin position="1"/>
        <end position="90"/>
    </location>
</feature>
<dbReference type="InterPro" id="IPR027417">
    <property type="entry name" value="P-loop_NTPase"/>
</dbReference>
<evidence type="ECO:0000256" key="5">
    <source>
        <dbReference type="ARBA" id="ARBA00023125"/>
    </source>
</evidence>
<dbReference type="PANTHER" id="PTHR35807">
    <property type="entry name" value="TRANSCRIPTIONAL REGULATOR REDD-RELATED"/>
    <property type="match status" value="1"/>
</dbReference>
<dbReference type="Gene3D" id="1.25.40.10">
    <property type="entry name" value="Tetratricopeptide repeat domain"/>
    <property type="match status" value="1"/>
</dbReference>
<dbReference type="Pfam" id="PF03704">
    <property type="entry name" value="BTAD"/>
    <property type="match status" value="1"/>
</dbReference>
<dbReference type="Gene3D" id="3.40.50.300">
    <property type="entry name" value="P-loop containing nucleotide triphosphate hydrolases"/>
    <property type="match status" value="1"/>
</dbReference>
<dbReference type="SUPFAM" id="SSF48452">
    <property type="entry name" value="TPR-like"/>
    <property type="match status" value="1"/>
</dbReference>
<dbReference type="PROSITE" id="PS51755">
    <property type="entry name" value="OMPR_PHOB"/>
    <property type="match status" value="1"/>
</dbReference>
<comment type="similarity">
    <text evidence="1">Belongs to the AfsR/DnrI/RedD regulatory family.</text>
</comment>
<gene>
    <name evidence="10" type="ORF">BU204_25540</name>
</gene>
<keyword evidence="11" id="KW-1185">Reference proteome</keyword>
<evidence type="ECO:0000313" key="10">
    <source>
        <dbReference type="EMBL" id="OLF14773.1"/>
    </source>
</evidence>
<dbReference type="InterPro" id="IPR011047">
    <property type="entry name" value="Quinoprotein_ADH-like_sf"/>
</dbReference>
<dbReference type="InterPro" id="IPR036388">
    <property type="entry name" value="WH-like_DNA-bd_sf"/>
</dbReference>
<keyword evidence="6" id="KW-0804">Transcription</keyword>
<evidence type="ECO:0000256" key="6">
    <source>
        <dbReference type="ARBA" id="ARBA00023163"/>
    </source>
</evidence>
<accession>A0A1Q8CKA9</accession>
<dbReference type="PROSITE" id="PS50082">
    <property type="entry name" value="WD_REPEATS_2"/>
    <property type="match status" value="2"/>
</dbReference>
<comment type="caution">
    <text evidence="10">The sequence shown here is derived from an EMBL/GenBank/DDBJ whole genome shotgun (WGS) entry which is preliminary data.</text>
</comment>
<dbReference type="PANTHER" id="PTHR35807:SF1">
    <property type="entry name" value="TRANSCRIPTIONAL REGULATOR REDD"/>
    <property type="match status" value="1"/>
</dbReference>
<evidence type="ECO:0000256" key="1">
    <source>
        <dbReference type="ARBA" id="ARBA00005820"/>
    </source>
</evidence>
<dbReference type="InterPro" id="IPR011990">
    <property type="entry name" value="TPR-like_helical_dom_sf"/>
</dbReference>
<name>A0A1Q8CKA9_9PSEU</name>
<dbReference type="GO" id="GO:0005829">
    <property type="term" value="C:cytosol"/>
    <property type="evidence" value="ECO:0007669"/>
    <property type="project" value="UniProtKB-ARBA"/>
</dbReference>
<sequence>MEFRVLGPLEVRTGSRPVELGAGKQRALLAVLLCHRNTPVPTERLVDALWGANPPRTAADNLRVYVYHLRRALGDGNRIARHRRGYAALVAPGELDVDRFVELTGQGQRAEDHLAAAAKFRQALDLWRGTPYVDVGVTTLHEETRRLEEQRQAVLELRIDADLAAGRHTELIPELSGLAARHPLRERLHTQLMLALDGAGRRAEALEVFTRLRARLSDELGLDPSERSWRVQSAVLRGDAPVEPRDLPATCPYPGLAPFDVADAPLFFGRERLLAEGMARLATHRLLAVVGPSGSGKSSLARAGLLARLARHHRTVVCRPGAHPLARLPARLTEPGAPFVLLVDQCEEAFTECADPEERARFFDLLTSAAADPARRVLVIVVLRADYYGHCAAHPALAEALGRAQVLVGPMGEAELRRAIERPAALTGLRLAEGLTDALLTDVAGRSGALPLLATALRELWERGGGDGLLTVDDYVASGGVHGAVARLAERAYAELPPARRHVARRVLLRLAAPGDRDTMVRRRAPRAELAALGGGDVEAVLSTLTAHRLVNVDDEAVEIAHEAVLAEWPRLREWLAEDQAGLRLHRALTTAASAWVAGGRAQEDLLRGVRLAAAVEWAEPRAAELTTVEAEFLAASQAAEERTARQVRADARAMACANRRLRWLIVTLVTVLVGAVGAGGAALVQRDRAEERTRAAHGRELAARSAAEADLDRALLLAVASTRLDESPTSNGALVSALVRADRLRAVTLLPVPVVGTALAPGDRALYASGFDGAVLRVDLATRESTVLDRVARSTLGRPAISPDGATLAVSAVASGRARVLFWDLASGRRIGEHPIGTQLAVATAWRADGRGVALTVPGEVVLVDAAAPRRVRRVPLPGLTSSHGADVAFTSAGLVVSGSSATAVFDPTTGAVLRRTDVGGPLAVSPAGDAVFLGGGTSRVPAVVDVGTGVVRTALDPLPSLVSKVAWHGDTLVAAGLDLAVRVWDVRGPAVPATTIHGHSANILGLTVSADGRTLHTAGLDHRVLTWDLSGEHRFRRAVPTGITTADPLPSSFHPDGSLVAVVVRPDRVALHDTTSGRQVGVLTAAGDARLTAVAFSPDGSTLAAGDEAGLVRHWDVPRRRPLGEPRPTGSQALRLLRFSPDGRWLLTSDLRTGARLVDLDAGRHAPRLPGPAQLTDALFAGPSLVAIGGRDSEVHLVRLTEDGPRPAGRIRLPSRAKHLAASGDRLLATDVSGRLLGWDLTTRRELWPARRVPGGVTSRLSMSPGGSQVAVAAGGAETVHLWDVRSGRRVADLPQPQVTPANFVFGQTGRRLLVLGASGTLVDWDLDPDSWRRTACDIVDRELTPVEWAELGVPAPESPLCGGP</sequence>
<evidence type="ECO:0000256" key="8">
    <source>
        <dbReference type="PROSITE-ProRule" id="PRU01091"/>
    </source>
</evidence>
<dbReference type="InterPro" id="IPR016032">
    <property type="entry name" value="Sig_transdc_resp-reg_C-effctor"/>
</dbReference>
<dbReference type="GO" id="GO:0006355">
    <property type="term" value="P:regulation of DNA-templated transcription"/>
    <property type="evidence" value="ECO:0007669"/>
    <property type="project" value="InterPro"/>
</dbReference>
<evidence type="ECO:0000313" key="11">
    <source>
        <dbReference type="Proteomes" id="UP000185596"/>
    </source>
</evidence>
<dbReference type="SUPFAM" id="SSF52540">
    <property type="entry name" value="P-loop containing nucleoside triphosphate hydrolases"/>
    <property type="match status" value="1"/>
</dbReference>
<keyword evidence="3" id="KW-0677">Repeat</keyword>
<dbReference type="SUPFAM" id="SSF46894">
    <property type="entry name" value="C-terminal effector domain of the bipartite response regulators"/>
    <property type="match status" value="1"/>
</dbReference>
<dbReference type="SMART" id="SM01043">
    <property type="entry name" value="BTAD"/>
    <property type="match status" value="1"/>
</dbReference>
<evidence type="ECO:0000259" key="9">
    <source>
        <dbReference type="PROSITE" id="PS51755"/>
    </source>
</evidence>
<reference evidence="10 11" key="1">
    <citation type="submission" date="2016-12" db="EMBL/GenBank/DDBJ databases">
        <title>The draft genome sequence of Actinophytocola sp. 11-183.</title>
        <authorList>
            <person name="Wang W."/>
            <person name="Yuan L."/>
        </authorList>
    </citation>
    <scope>NUCLEOTIDE SEQUENCE [LARGE SCALE GENOMIC DNA]</scope>
    <source>
        <strain evidence="10 11">11-183</strain>
    </source>
</reference>
<feature type="repeat" description="WD" evidence="7">
    <location>
        <begin position="1086"/>
        <end position="1127"/>
    </location>
</feature>
<dbReference type="OrthoDB" id="414967at2"/>
<dbReference type="CDD" id="cd15831">
    <property type="entry name" value="BTAD"/>
    <property type="match status" value="1"/>
</dbReference>
<dbReference type="GO" id="GO:0000160">
    <property type="term" value="P:phosphorelay signal transduction system"/>
    <property type="evidence" value="ECO:0007669"/>
    <property type="project" value="InterPro"/>
</dbReference>
<organism evidence="10 11">
    <name type="scientific">Actinophytocola xanthii</name>
    <dbReference type="NCBI Taxonomy" id="1912961"/>
    <lineage>
        <taxon>Bacteria</taxon>
        <taxon>Bacillati</taxon>
        <taxon>Actinomycetota</taxon>
        <taxon>Actinomycetes</taxon>
        <taxon>Pseudonocardiales</taxon>
        <taxon>Pseudonocardiaceae</taxon>
    </lineage>
</organism>
<dbReference type="EMBL" id="MSIE01000049">
    <property type="protein sequence ID" value="OLF14773.1"/>
    <property type="molecule type" value="Genomic_DNA"/>
</dbReference>
<dbReference type="Proteomes" id="UP000185596">
    <property type="component" value="Unassembled WGS sequence"/>
</dbReference>
<dbReference type="PROSITE" id="PS50294">
    <property type="entry name" value="WD_REPEATS_REGION"/>
    <property type="match status" value="1"/>
</dbReference>
<evidence type="ECO:0000256" key="7">
    <source>
        <dbReference type="PROSITE-ProRule" id="PRU00221"/>
    </source>
</evidence>
<dbReference type="InterPro" id="IPR001867">
    <property type="entry name" value="OmpR/PhoB-type_DNA-bd"/>
</dbReference>
<keyword evidence="4" id="KW-0805">Transcription regulation</keyword>
<dbReference type="PROSITE" id="PS00678">
    <property type="entry name" value="WD_REPEATS_1"/>
    <property type="match status" value="1"/>
</dbReference>
<keyword evidence="5 8" id="KW-0238">DNA-binding</keyword>
<dbReference type="InterPro" id="IPR051677">
    <property type="entry name" value="AfsR-DnrI-RedD_regulator"/>
</dbReference>
<dbReference type="Gene3D" id="2.130.10.10">
    <property type="entry name" value="YVTN repeat-like/Quinoprotein amine dehydrogenase"/>
    <property type="match status" value="4"/>
</dbReference>
<dbReference type="SUPFAM" id="SSF82171">
    <property type="entry name" value="DPP6 N-terminal domain-like"/>
    <property type="match status" value="1"/>
</dbReference>